<dbReference type="InterPro" id="IPR001478">
    <property type="entry name" value="PDZ"/>
</dbReference>
<dbReference type="Gene3D" id="2.60.40.3650">
    <property type="match status" value="1"/>
</dbReference>
<accession>A0ABT6JLH7</accession>
<evidence type="ECO:0000256" key="1">
    <source>
        <dbReference type="SAM" id="MobiDB-lite"/>
    </source>
</evidence>
<dbReference type="InterPro" id="IPR036034">
    <property type="entry name" value="PDZ_sf"/>
</dbReference>
<dbReference type="SUPFAM" id="SSF50156">
    <property type="entry name" value="PDZ domain-like"/>
    <property type="match status" value="1"/>
</dbReference>
<dbReference type="InterPro" id="IPR024191">
    <property type="entry name" value="Peptidase_M61"/>
</dbReference>
<evidence type="ECO:0000313" key="4">
    <source>
        <dbReference type="Proteomes" id="UP001156831"/>
    </source>
</evidence>
<feature type="domain" description="PDZ" evidence="2">
    <location>
        <begin position="557"/>
        <end position="622"/>
    </location>
</feature>
<proteinExistence type="predicted"/>
<evidence type="ECO:0000259" key="2">
    <source>
        <dbReference type="SMART" id="SM00228"/>
    </source>
</evidence>
<dbReference type="PIRSF" id="PIRSF016493">
    <property type="entry name" value="Glycyl_aminpptds"/>
    <property type="match status" value="1"/>
</dbReference>
<dbReference type="SUPFAM" id="SSF55486">
    <property type="entry name" value="Metalloproteases ('zincins'), catalytic domain"/>
    <property type="match status" value="1"/>
</dbReference>
<dbReference type="Proteomes" id="UP001156831">
    <property type="component" value="Unassembled WGS sequence"/>
</dbReference>
<name>A0ABT6JLH7_9GAMM</name>
<dbReference type="Pfam" id="PF05299">
    <property type="entry name" value="Peptidase_M61"/>
    <property type="match status" value="1"/>
</dbReference>
<dbReference type="Pfam" id="PF17899">
    <property type="entry name" value="Peptidase_M61_N"/>
    <property type="match status" value="1"/>
</dbReference>
<dbReference type="InterPro" id="IPR040756">
    <property type="entry name" value="Peptidase_M61_N"/>
</dbReference>
<feature type="region of interest" description="Disordered" evidence="1">
    <location>
        <begin position="1"/>
        <end position="20"/>
    </location>
</feature>
<dbReference type="EMBL" id="JARXRN010000028">
    <property type="protein sequence ID" value="MDH5831529.1"/>
    <property type="molecule type" value="Genomic_DNA"/>
</dbReference>
<dbReference type="InterPro" id="IPR007963">
    <property type="entry name" value="Peptidase_M61_catalytic"/>
</dbReference>
<comment type="caution">
    <text evidence="3">The sequence shown here is derived from an EMBL/GenBank/DDBJ whole genome shotgun (WGS) entry which is preliminary data.</text>
</comment>
<gene>
    <name evidence="3" type="ORF">QFW80_13485</name>
</gene>
<dbReference type="Gene3D" id="1.10.390.10">
    <property type="entry name" value="Neutral Protease Domain 2"/>
    <property type="match status" value="1"/>
</dbReference>
<reference evidence="3 4" key="1">
    <citation type="submission" date="2023-04" db="EMBL/GenBank/DDBJ databases">
        <title>Luteimonas sp. M1R5S18.</title>
        <authorList>
            <person name="Sun J.-Q."/>
        </authorList>
    </citation>
    <scope>NUCLEOTIDE SEQUENCE [LARGE SCALE GENOMIC DNA]</scope>
    <source>
        <strain evidence="3 4">M1R5S18</strain>
    </source>
</reference>
<protein>
    <submittedName>
        <fullName evidence="3">M61 family peptidase</fullName>
    </submittedName>
</protein>
<organism evidence="3 4">
    <name type="scientific">Luteimonas rhizosphaericola</name>
    <dbReference type="NCBI Taxonomy" id="3042024"/>
    <lineage>
        <taxon>Bacteria</taxon>
        <taxon>Pseudomonadati</taxon>
        <taxon>Pseudomonadota</taxon>
        <taxon>Gammaproteobacteria</taxon>
        <taxon>Lysobacterales</taxon>
        <taxon>Lysobacteraceae</taxon>
        <taxon>Luteimonas</taxon>
    </lineage>
</organism>
<dbReference type="RefSeq" id="WP_280602493.1">
    <property type="nucleotide sequence ID" value="NZ_JARXRN010000028.1"/>
</dbReference>
<dbReference type="InterPro" id="IPR027268">
    <property type="entry name" value="Peptidase_M4/M1_CTD_sf"/>
</dbReference>
<dbReference type="Gene3D" id="2.30.42.10">
    <property type="match status" value="1"/>
</dbReference>
<dbReference type="SMART" id="SM00228">
    <property type="entry name" value="PDZ"/>
    <property type="match status" value="1"/>
</dbReference>
<keyword evidence="4" id="KW-1185">Reference proteome</keyword>
<sequence length="657" mass="71449">MQSRLHPCAAAPSTRARPAGRWRPHAALAVALATAAVALPSGPGYASGQPVQVLQAPAVPAPVDQAFAGNIELDVQATDVARRLFTVRVRMPVQQAGALTLLYPRWDTGSHGPSLTVTDLAGLVVSADGQPLAWQRHPLEPHAFRVDVPAGARTIEARYQIIGDANVLARDVVVVPWHRLVLYPAGWYARNLVVTPQLTLPAGLAPVSSLQVAATGDASVRFAPVTLETLLDSPVYGARHARRIALDFPGDAPVALNLIAGSDDVLDVPAEPLAALQRMGAQAASVFGAPPFDRYEFLARLENDAATGGIEHRRSGEISLPSHYFSAWDSQIIGRDIIAHELVHAWNGLYRVPADQWAPTPNTPQGTSLLWMYEGQTEFWGRVLAARAGLRSHQETLDQLALDAAEVANRPGRAWRNLADDVRYPAFMLRQAVPWRDWQRRKDYYVEGVMLWLAVDATLRERSAGRKGLDDFARHFFAGASDGAPARTYTFEAICEALEATVPHDWAGELSAWVQGHQEVDTTAGLRRHGWQLVYSDTPTQAFLQQQEESGVTDLSYSLGLAVSDNGLVRAVAWQGPAFEAGLAPRDRVVAVQGAPFDSAALVEAVRNAAQSPVRLTIEHDGERVEQTIAYRGTLRYPRLARVEGTTDTLTSLLQPR</sequence>
<evidence type="ECO:0000313" key="3">
    <source>
        <dbReference type="EMBL" id="MDH5831529.1"/>
    </source>
</evidence>